<keyword evidence="2" id="KW-1185">Reference proteome</keyword>
<accession>A0ACC1X1C4</accession>
<evidence type="ECO:0000313" key="2">
    <source>
        <dbReference type="Proteomes" id="UP001164539"/>
    </source>
</evidence>
<reference evidence="1 2" key="1">
    <citation type="journal article" date="2023" name="Science">
        <title>Complex scaffold remodeling in plant triterpene biosynthesis.</title>
        <authorList>
            <person name="De La Pena R."/>
            <person name="Hodgson H."/>
            <person name="Liu J.C."/>
            <person name="Stephenson M.J."/>
            <person name="Martin A.C."/>
            <person name="Owen C."/>
            <person name="Harkess A."/>
            <person name="Leebens-Mack J."/>
            <person name="Jimenez L.E."/>
            <person name="Osbourn A."/>
            <person name="Sattely E.S."/>
        </authorList>
    </citation>
    <scope>NUCLEOTIDE SEQUENCE [LARGE SCALE GENOMIC DNA]</scope>
    <source>
        <strain evidence="2">cv. JPN11</strain>
        <tissue evidence="1">Leaf</tissue>
    </source>
</reference>
<comment type="caution">
    <text evidence="1">The sequence shown here is derived from an EMBL/GenBank/DDBJ whole genome shotgun (WGS) entry which is preliminary data.</text>
</comment>
<dbReference type="EMBL" id="CM051405">
    <property type="protein sequence ID" value="KAJ4705250.1"/>
    <property type="molecule type" value="Genomic_DNA"/>
</dbReference>
<name>A0ACC1X1C4_MELAZ</name>
<organism evidence="1 2">
    <name type="scientific">Melia azedarach</name>
    <name type="common">Chinaberry tree</name>
    <dbReference type="NCBI Taxonomy" id="155640"/>
    <lineage>
        <taxon>Eukaryota</taxon>
        <taxon>Viridiplantae</taxon>
        <taxon>Streptophyta</taxon>
        <taxon>Embryophyta</taxon>
        <taxon>Tracheophyta</taxon>
        <taxon>Spermatophyta</taxon>
        <taxon>Magnoliopsida</taxon>
        <taxon>eudicotyledons</taxon>
        <taxon>Gunneridae</taxon>
        <taxon>Pentapetalae</taxon>
        <taxon>rosids</taxon>
        <taxon>malvids</taxon>
        <taxon>Sapindales</taxon>
        <taxon>Meliaceae</taxon>
        <taxon>Melia</taxon>
    </lineage>
</organism>
<sequence>MISGLPFTATLAVSLLFTFVSGAVDEGLNEVKYGYSGETAPDQWGNLTPIFGTCSSGKHQSPVNIIQNECAVNKTLAPLNMTYHSGNASMMSSGLVVGVHYEASVGDLIIDGKKYHFTQMHWHAPSEHLIDGERYAAELHLVHEADDQTYAVVAVIYQYGKPNSLINKFKKPLVKLGEEQCTGLGSLHKVPLGIFNTRRMKKPVHKYYRYVGSLTTPPCSESVTWSVLANVKTISKEQVEELKAPLCPGCKENARPVQELNGRRVELYSDEQGQQQLQQQQLEKKRRAAKRSRS</sequence>
<proteinExistence type="predicted"/>
<gene>
    <name evidence="1" type="ORF">OWV82_022051</name>
</gene>
<dbReference type="Proteomes" id="UP001164539">
    <property type="component" value="Chromosome 12"/>
</dbReference>
<evidence type="ECO:0000313" key="1">
    <source>
        <dbReference type="EMBL" id="KAJ4705250.1"/>
    </source>
</evidence>
<protein>
    <submittedName>
        <fullName evidence="1">Alpha carbonic anhydrase</fullName>
    </submittedName>
</protein>